<evidence type="ECO:0000313" key="2">
    <source>
        <dbReference type="EMBL" id="CAD8762622.1"/>
    </source>
</evidence>
<dbReference type="AlphaFoldDB" id="A0A7S0UNP6"/>
<gene>
    <name evidence="2" type="ORF">PDEL1432_LOCUS2662</name>
</gene>
<dbReference type="EMBL" id="HBFL01003720">
    <property type="protein sequence ID" value="CAD8762622.1"/>
    <property type="molecule type" value="Transcribed_RNA"/>
</dbReference>
<protein>
    <submittedName>
        <fullName evidence="2">Uncharacterized protein</fullName>
    </submittedName>
</protein>
<name>A0A7S0UNP6_9STRA</name>
<organism evidence="2">
    <name type="scientific">Pseudo-nitzschia delicatissima</name>
    <dbReference type="NCBI Taxonomy" id="44447"/>
    <lineage>
        <taxon>Eukaryota</taxon>
        <taxon>Sar</taxon>
        <taxon>Stramenopiles</taxon>
        <taxon>Ochrophyta</taxon>
        <taxon>Bacillariophyta</taxon>
        <taxon>Bacillariophyceae</taxon>
        <taxon>Bacillariophycidae</taxon>
        <taxon>Bacillariales</taxon>
        <taxon>Bacillariaceae</taxon>
        <taxon>Pseudo-nitzschia</taxon>
    </lineage>
</organism>
<feature type="compositionally biased region" description="Basic and acidic residues" evidence="1">
    <location>
        <begin position="21"/>
        <end position="39"/>
    </location>
</feature>
<feature type="region of interest" description="Disordered" evidence="1">
    <location>
        <begin position="1"/>
        <end position="39"/>
    </location>
</feature>
<proteinExistence type="predicted"/>
<sequence>MADNDSIDSDEWGAEELVIPQDRECSNAENDDRNDVGDEYWEIEKTIEKVEETNESDKLSAEDGESMIIVDITQLNPDIHSKFDRNSVNKPEEASALRKKIEKSYDEYAFSNDLLSEGTIIPCGTSVWRDALVRLRDDRPGHYFVPIFAPKAKK</sequence>
<reference evidence="2" key="1">
    <citation type="submission" date="2021-01" db="EMBL/GenBank/DDBJ databases">
        <authorList>
            <person name="Corre E."/>
            <person name="Pelletier E."/>
            <person name="Niang G."/>
            <person name="Scheremetjew M."/>
            <person name="Finn R."/>
            <person name="Kale V."/>
            <person name="Holt S."/>
            <person name="Cochrane G."/>
            <person name="Meng A."/>
            <person name="Brown T."/>
            <person name="Cohen L."/>
        </authorList>
    </citation>
    <scope>NUCLEOTIDE SEQUENCE</scope>
    <source>
        <strain evidence="2">UNC1205</strain>
    </source>
</reference>
<evidence type="ECO:0000256" key="1">
    <source>
        <dbReference type="SAM" id="MobiDB-lite"/>
    </source>
</evidence>
<accession>A0A7S0UNP6</accession>
<feature type="compositionally biased region" description="Acidic residues" evidence="1">
    <location>
        <begin position="1"/>
        <end position="14"/>
    </location>
</feature>